<sequence length="57" mass="6163">MKLSAEANTQAGGITLVARSKCAPIGKKTDISIPEQLIYHGTHRFAARKQHVVCQMG</sequence>
<organism evidence="1">
    <name type="scientific">Arundo donax</name>
    <name type="common">Giant reed</name>
    <name type="synonym">Donax arundinaceus</name>
    <dbReference type="NCBI Taxonomy" id="35708"/>
    <lineage>
        <taxon>Eukaryota</taxon>
        <taxon>Viridiplantae</taxon>
        <taxon>Streptophyta</taxon>
        <taxon>Embryophyta</taxon>
        <taxon>Tracheophyta</taxon>
        <taxon>Spermatophyta</taxon>
        <taxon>Magnoliopsida</taxon>
        <taxon>Liliopsida</taxon>
        <taxon>Poales</taxon>
        <taxon>Poaceae</taxon>
        <taxon>PACMAD clade</taxon>
        <taxon>Arundinoideae</taxon>
        <taxon>Arundineae</taxon>
        <taxon>Arundo</taxon>
    </lineage>
</organism>
<evidence type="ECO:0000313" key="1">
    <source>
        <dbReference type="EMBL" id="JAD98349.1"/>
    </source>
</evidence>
<dbReference type="EMBL" id="GBRH01199546">
    <property type="protein sequence ID" value="JAD98349.1"/>
    <property type="molecule type" value="Transcribed_RNA"/>
</dbReference>
<protein>
    <submittedName>
        <fullName evidence="1">Uncharacterized protein</fullName>
    </submittedName>
</protein>
<reference evidence="1" key="1">
    <citation type="submission" date="2014-09" db="EMBL/GenBank/DDBJ databases">
        <authorList>
            <person name="Magalhaes I.L.F."/>
            <person name="Oliveira U."/>
            <person name="Santos F.R."/>
            <person name="Vidigal T.H.D.A."/>
            <person name="Brescovit A.D."/>
            <person name="Santos A.J."/>
        </authorList>
    </citation>
    <scope>NUCLEOTIDE SEQUENCE</scope>
    <source>
        <tissue evidence="1">Shoot tissue taken approximately 20 cm above the soil surface</tissue>
    </source>
</reference>
<dbReference type="AlphaFoldDB" id="A0A0A9EC67"/>
<proteinExistence type="predicted"/>
<name>A0A0A9EC67_ARUDO</name>
<accession>A0A0A9EC67</accession>
<reference evidence="1" key="2">
    <citation type="journal article" date="2015" name="Data Brief">
        <title>Shoot transcriptome of the giant reed, Arundo donax.</title>
        <authorList>
            <person name="Barrero R.A."/>
            <person name="Guerrero F.D."/>
            <person name="Moolhuijzen P."/>
            <person name="Goolsby J.A."/>
            <person name="Tidwell J."/>
            <person name="Bellgard S.E."/>
            <person name="Bellgard M.I."/>
        </authorList>
    </citation>
    <scope>NUCLEOTIDE SEQUENCE</scope>
    <source>
        <tissue evidence="1">Shoot tissue taken approximately 20 cm above the soil surface</tissue>
    </source>
</reference>